<dbReference type="InterPro" id="IPR008913">
    <property type="entry name" value="Znf_CHY"/>
</dbReference>
<gene>
    <name evidence="8" type="ORF">SEMRO_9_G007130.1</name>
</gene>
<dbReference type="PANTHER" id="PTHR45641">
    <property type="entry name" value="TETRATRICOPEPTIDE REPEAT PROTEIN (AFU_ORTHOLOGUE AFUA_6G03870)"/>
    <property type="match status" value="1"/>
</dbReference>
<protein>
    <submittedName>
        <fullName evidence="8">Repeat-containing protein</fullName>
    </submittedName>
</protein>
<evidence type="ECO:0000256" key="6">
    <source>
        <dbReference type="PROSITE-ProRule" id="PRU00601"/>
    </source>
</evidence>
<dbReference type="Pfam" id="PF13424">
    <property type="entry name" value="TPR_12"/>
    <property type="match status" value="1"/>
</dbReference>
<keyword evidence="1" id="KW-0479">Metal-binding</keyword>
<dbReference type="InterPro" id="IPR037274">
    <property type="entry name" value="Znf_CHY_sf"/>
</dbReference>
<dbReference type="Pfam" id="PF13181">
    <property type="entry name" value="TPR_8"/>
    <property type="match status" value="1"/>
</dbReference>
<sequence>MARDGRSSFASRVFELGRQVSEKVDIEKARAEAVDDLLGYSPETIECALAKVAMEEVNARILSASVQMQSGELEGAITEFLAAFDIYESQPVLQSREFCTKHSNVGAACLGGIGLAWRIIGSLEFALKFFRAAVSEQERVFGDALEREHLEAIVLYKKNIGEILEELGETDNAQLEYQECLSSTVGGDKRDASDLVDTGGLRVKLGDLDGALKAFMEALAICESENRDQDLQAAQIHLEVARVLEQKGDFAGSLQSFEKALTIKRILYGEEHSEVATIYIDIGSLQESHDRHDDALASFGKSLDVMEAPKYADYPQLACAVAHKRIGFLLEKQGDLEAAAKSFAIASSINQKLGRISIDGDGVGSSDVPTACALEQSRPPCTHYERNCTMIAPCCGAAFGCRICHDECPNLPPKMELQSACYKES</sequence>
<dbReference type="SUPFAM" id="SSF161219">
    <property type="entry name" value="CHY zinc finger-like"/>
    <property type="match status" value="1"/>
</dbReference>
<dbReference type="PANTHER" id="PTHR45641:SF19">
    <property type="entry name" value="NEPHROCYSTIN-3"/>
    <property type="match status" value="1"/>
</dbReference>
<dbReference type="Proteomes" id="UP001153069">
    <property type="component" value="Unassembled WGS sequence"/>
</dbReference>
<keyword evidence="5" id="KW-0862">Zinc</keyword>
<reference evidence="8" key="1">
    <citation type="submission" date="2020-06" db="EMBL/GenBank/DDBJ databases">
        <authorList>
            <consortium name="Plant Systems Biology data submission"/>
        </authorList>
    </citation>
    <scope>NUCLEOTIDE SEQUENCE</scope>
    <source>
        <strain evidence="8">D6</strain>
    </source>
</reference>
<dbReference type="SUPFAM" id="SSF48452">
    <property type="entry name" value="TPR-like"/>
    <property type="match status" value="2"/>
</dbReference>
<dbReference type="PROSITE" id="PS51266">
    <property type="entry name" value="ZF_CHY"/>
    <property type="match status" value="1"/>
</dbReference>
<feature type="domain" description="CHY-type" evidence="7">
    <location>
        <begin position="374"/>
        <end position="425"/>
    </location>
</feature>
<evidence type="ECO:0000256" key="3">
    <source>
        <dbReference type="ARBA" id="ARBA00022771"/>
    </source>
</evidence>
<dbReference type="AlphaFoldDB" id="A0A9N8D5F8"/>
<evidence type="ECO:0000256" key="5">
    <source>
        <dbReference type="ARBA" id="ARBA00022833"/>
    </source>
</evidence>
<keyword evidence="3 6" id="KW-0863">Zinc-finger</keyword>
<dbReference type="Gene3D" id="1.25.40.10">
    <property type="entry name" value="Tetratricopeptide repeat domain"/>
    <property type="match status" value="2"/>
</dbReference>
<comment type="caution">
    <text evidence="8">The sequence shown here is derived from an EMBL/GenBank/DDBJ whole genome shotgun (WGS) entry which is preliminary data.</text>
</comment>
<evidence type="ECO:0000256" key="4">
    <source>
        <dbReference type="ARBA" id="ARBA00022803"/>
    </source>
</evidence>
<dbReference type="EMBL" id="CAICTM010000009">
    <property type="protein sequence ID" value="CAB9496747.1"/>
    <property type="molecule type" value="Genomic_DNA"/>
</dbReference>
<evidence type="ECO:0000313" key="9">
    <source>
        <dbReference type="Proteomes" id="UP001153069"/>
    </source>
</evidence>
<dbReference type="OrthoDB" id="45863at2759"/>
<name>A0A9N8D5F8_9STRA</name>
<evidence type="ECO:0000259" key="7">
    <source>
        <dbReference type="PROSITE" id="PS51266"/>
    </source>
</evidence>
<evidence type="ECO:0000256" key="2">
    <source>
        <dbReference type="ARBA" id="ARBA00022737"/>
    </source>
</evidence>
<dbReference type="GO" id="GO:0008270">
    <property type="term" value="F:zinc ion binding"/>
    <property type="evidence" value="ECO:0007669"/>
    <property type="project" value="UniProtKB-KW"/>
</dbReference>
<organism evidence="8 9">
    <name type="scientific">Seminavis robusta</name>
    <dbReference type="NCBI Taxonomy" id="568900"/>
    <lineage>
        <taxon>Eukaryota</taxon>
        <taxon>Sar</taxon>
        <taxon>Stramenopiles</taxon>
        <taxon>Ochrophyta</taxon>
        <taxon>Bacillariophyta</taxon>
        <taxon>Bacillariophyceae</taxon>
        <taxon>Bacillariophycidae</taxon>
        <taxon>Naviculales</taxon>
        <taxon>Naviculaceae</taxon>
        <taxon>Seminavis</taxon>
    </lineage>
</organism>
<dbReference type="InterPro" id="IPR011990">
    <property type="entry name" value="TPR-like_helical_dom_sf"/>
</dbReference>
<proteinExistence type="predicted"/>
<keyword evidence="9" id="KW-1185">Reference proteome</keyword>
<keyword evidence="2" id="KW-0677">Repeat</keyword>
<dbReference type="InterPro" id="IPR019734">
    <property type="entry name" value="TPR_rpt"/>
</dbReference>
<evidence type="ECO:0000256" key="1">
    <source>
        <dbReference type="ARBA" id="ARBA00022723"/>
    </source>
</evidence>
<keyword evidence="4" id="KW-0802">TPR repeat</keyword>
<evidence type="ECO:0000313" key="8">
    <source>
        <dbReference type="EMBL" id="CAB9496747.1"/>
    </source>
</evidence>
<dbReference type="SMART" id="SM00028">
    <property type="entry name" value="TPR"/>
    <property type="match status" value="6"/>
</dbReference>
<accession>A0A9N8D5F8</accession>